<keyword evidence="4 8" id="KW-0812">Transmembrane</keyword>
<keyword evidence="6 8" id="KW-0472">Membrane</keyword>
<accession>A0A4V1NRI3</accession>
<evidence type="ECO:0000256" key="7">
    <source>
        <dbReference type="ARBA" id="ARBA00024033"/>
    </source>
</evidence>
<feature type="transmembrane region" description="Helical" evidence="8">
    <location>
        <begin position="350"/>
        <end position="370"/>
    </location>
</feature>
<protein>
    <submittedName>
        <fullName evidence="9">DUF2029 domain-containing protein</fullName>
    </submittedName>
</protein>
<evidence type="ECO:0000313" key="9">
    <source>
        <dbReference type="EMBL" id="RXS73855.1"/>
    </source>
</evidence>
<dbReference type="EMBL" id="SDKC01000001">
    <property type="protein sequence ID" value="RXS73855.1"/>
    <property type="molecule type" value="Genomic_DNA"/>
</dbReference>
<feature type="transmembrane region" description="Helical" evidence="8">
    <location>
        <begin position="196"/>
        <end position="222"/>
    </location>
</feature>
<evidence type="ECO:0000256" key="3">
    <source>
        <dbReference type="ARBA" id="ARBA00022679"/>
    </source>
</evidence>
<feature type="transmembrane region" description="Helical" evidence="8">
    <location>
        <begin position="84"/>
        <end position="105"/>
    </location>
</feature>
<feature type="transmembrane region" description="Helical" evidence="8">
    <location>
        <begin position="440"/>
        <end position="463"/>
    </location>
</feature>
<feature type="transmembrane region" description="Helical" evidence="8">
    <location>
        <begin position="402"/>
        <end position="419"/>
    </location>
</feature>
<feature type="transmembrane region" description="Helical" evidence="8">
    <location>
        <begin position="157"/>
        <end position="190"/>
    </location>
</feature>
<proteinExistence type="inferred from homology"/>
<dbReference type="RefSeq" id="WP_129256729.1">
    <property type="nucleotide sequence ID" value="NZ_SDKC01000001.1"/>
</dbReference>
<feature type="transmembrane region" description="Helical" evidence="8">
    <location>
        <begin position="304"/>
        <end position="322"/>
    </location>
</feature>
<reference evidence="9 10" key="1">
    <citation type="submission" date="2019-01" db="EMBL/GenBank/DDBJ databases">
        <title>Blautia sp. nov. KGMB01111 isolated human feces.</title>
        <authorList>
            <person name="Park J.-E."/>
            <person name="Kim J.-S."/>
            <person name="Park S.-H."/>
        </authorList>
    </citation>
    <scope>NUCLEOTIDE SEQUENCE [LARGE SCALE GENOMIC DNA]</scope>
    <source>
        <strain evidence="9 10">KGMB01111</strain>
    </source>
</reference>
<keyword evidence="10" id="KW-1185">Reference proteome</keyword>
<dbReference type="Pfam" id="PF09594">
    <property type="entry name" value="GT87"/>
    <property type="match status" value="1"/>
</dbReference>
<dbReference type="GO" id="GO:0005886">
    <property type="term" value="C:plasma membrane"/>
    <property type="evidence" value="ECO:0007669"/>
    <property type="project" value="UniProtKB-SubCell"/>
</dbReference>
<evidence type="ECO:0000256" key="8">
    <source>
        <dbReference type="SAM" id="Phobius"/>
    </source>
</evidence>
<evidence type="ECO:0000313" key="10">
    <source>
        <dbReference type="Proteomes" id="UP000290106"/>
    </source>
</evidence>
<evidence type="ECO:0000256" key="4">
    <source>
        <dbReference type="ARBA" id="ARBA00022692"/>
    </source>
</evidence>
<sequence>MKARLAKRKPGFWERTKESWKSMKLWDAEELNKLDWVISAVILMFLFFTCAYGDLMLTGNRSFLMYEHFTDFYKASYEQSHGYYANYLPSTFLAYAIWNLPLYLTGHAPQAMLTNSFINNMWYKLLPVLLYYATSHLIYQIGVEVGFGEKKAKLCKFAFLVFPIGVFSQFIFSQYDIFTVFFMVLGLYFYVRGGLWKFALSFGVAATFKYHALLFFLVLLVLREKKIRNLIKYAVAMALPLMIEVLPNIGNIYFKRNVLGFGVLKFVQKPFTIGFFDGINLVAVVAAFMLVWAYQKKAKDNRELFSWGIFLCVGMSFAIFGFSSWNPQWLLMLVPFLVLNIFMNENGNLLVMVTNVLIVALYIFCSQNLVDEQVMNYGILKYILPGQQFAVRMWDLYMFHDEKMLCSAMWVVLLVYVVFGHPKYHIRKGTEIAKGLVWQIRTAFLVSVFAFVIPASICALGMFQGKIVLLDNSRQDLEPDNIIQVDESSSVSQELTMEGSVLSNLKIRVYTGEKSVSDTLTVELIDKETGTVVYQGEKETDSFTTNSALYSFIGEKVPVEKGKTYELRISSEAEAGSGIGLYCVTADSEAQLLEQTEAREELPASRLQMRVTGEQ</sequence>
<dbReference type="GO" id="GO:0016758">
    <property type="term" value="F:hexosyltransferase activity"/>
    <property type="evidence" value="ECO:0007669"/>
    <property type="project" value="InterPro"/>
</dbReference>
<keyword evidence="3" id="KW-0808">Transferase</keyword>
<feature type="transmembrane region" description="Helical" evidence="8">
    <location>
        <begin position="234"/>
        <end position="253"/>
    </location>
</feature>
<dbReference type="AlphaFoldDB" id="A0A4V1NRI3"/>
<gene>
    <name evidence="9" type="ORF">ETP43_00365</name>
</gene>
<dbReference type="InterPro" id="IPR018584">
    <property type="entry name" value="GT87"/>
</dbReference>
<name>A0A4V1NRI3_9FIRM</name>
<keyword evidence="5 8" id="KW-1133">Transmembrane helix</keyword>
<comment type="subcellular location">
    <subcellularLocation>
        <location evidence="1">Cell membrane</location>
        <topology evidence="1">Multi-pass membrane protein</topology>
    </subcellularLocation>
</comment>
<organism evidence="9 10">
    <name type="scientific">Blautia faecicola</name>
    <dbReference type="NCBI Taxonomy" id="2509240"/>
    <lineage>
        <taxon>Bacteria</taxon>
        <taxon>Bacillati</taxon>
        <taxon>Bacillota</taxon>
        <taxon>Clostridia</taxon>
        <taxon>Lachnospirales</taxon>
        <taxon>Lachnospiraceae</taxon>
        <taxon>Blautia</taxon>
    </lineage>
</organism>
<feature type="transmembrane region" description="Helical" evidence="8">
    <location>
        <begin position="273"/>
        <end position="292"/>
    </location>
</feature>
<evidence type="ECO:0000256" key="6">
    <source>
        <dbReference type="ARBA" id="ARBA00023136"/>
    </source>
</evidence>
<comment type="caution">
    <text evidence="9">The sequence shown here is derived from an EMBL/GenBank/DDBJ whole genome shotgun (WGS) entry which is preliminary data.</text>
</comment>
<feature type="transmembrane region" description="Helical" evidence="8">
    <location>
        <begin position="328"/>
        <end position="343"/>
    </location>
</feature>
<evidence type="ECO:0000256" key="1">
    <source>
        <dbReference type="ARBA" id="ARBA00004651"/>
    </source>
</evidence>
<dbReference type="OrthoDB" id="1968086at2"/>
<evidence type="ECO:0000256" key="2">
    <source>
        <dbReference type="ARBA" id="ARBA00022475"/>
    </source>
</evidence>
<feature type="transmembrane region" description="Helical" evidence="8">
    <location>
        <begin position="36"/>
        <end position="57"/>
    </location>
</feature>
<feature type="transmembrane region" description="Helical" evidence="8">
    <location>
        <begin position="125"/>
        <end position="145"/>
    </location>
</feature>
<keyword evidence="2" id="KW-1003">Cell membrane</keyword>
<evidence type="ECO:0000256" key="5">
    <source>
        <dbReference type="ARBA" id="ARBA00022989"/>
    </source>
</evidence>
<comment type="similarity">
    <text evidence="7">Belongs to the glycosyltransferase 87 family.</text>
</comment>
<dbReference type="Proteomes" id="UP000290106">
    <property type="component" value="Unassembled WGS sequence"/>
</dbReference>